<accession>A0A8T2JPQ0</accession>
<evidence type="ECO:0000313" key="2">
    <source>
        <dbReference type="Proteomes" id="UP000812440"/>
    </source>
</evidence>
<dbReference type="EMBL" id="JAACNH010000003">
    <property type="protein sequence ID" value="KAG8447275.1"/>
    <property type="molecule type" value="Genomic_DNA"/>
</dbReference>
<keyword evidence="2" id="KW-1185">Reference proteome</keyword>
<organism evidence="1 2">
    <name type="scientific">Hymenochirus boettgeri</name>
    <name type="common">Congo dwarf clawed frog</name>
    <dbReference type="NCBI Taxonomy" id="247094"/>
    <lineage>
        <taxon>Eukaryota</taxon>
        <taxon>Metazoa</taxon>
        <taxon>Chordata</taxon>
        <taxon>Craniata</taxon>
        <taxon>Vertebrata</taxon>
        <taxon>Euteleostomi</taxon>
        <taxon>Amphibia</taxon>
        <taxon>Batrachia</taxon>
        <taxon>Anura</taxon>
        <taxon>Pipoidea</taxon>
        <taxon>Pipidae</taxon>
        <taxon>Pipinae</taxon>
        <taxon>Hymenochirus</taxon>
    </lineage>
</organism>
<name>A0A8T2JPQ0_9PIPI</name>
<dbReference type="AlphaFoldDB" id="A0A8T2JPQ0"/>
<sequence>MNSNKKCEILCGSLSKPHVLTKEQSTLVAERIQEDYYVHLIAISACGNQPGIFEP</sequence>
<dbReference type="Proteomes" id="UP000812440">
    <property type="component" value="Chromosome 8_10"/>
</dbReference>
<proteinExistence type="predicted"/>
<gene>
    <name evidence="1" type="ORF">GDO86_014660</name>
</gene>
<dbReference type="OrthoDB" id="1666796at2759"/>
<protein>
    <submittedName>
        <fullName evidence="1">Uncharacterized protein</fullName>
    </submittedName>
</protein>
<reference evidence="1" key="1">
    <citation type="thesis" date="2020" institute="ProQuest LLC" country="789 East Eisenhower Parkway, Ann Arbor, MI, USA">
        <title>Comparative Genomics and Chromosome Evolution.</title>
        <authorList>
            <person name="Mudd A.B."/>
        </authorList>
    </citation>
    <scope>NUCLEOTIDE SEQUENCE</scope>
    <source>
        <strain evidence="1">Female2</strain>
        <tissue evidence="1">Blood</tissue>
    </source>
</reference>
<comment type="caution">
    <text evidence="1">The sequence shown here is derived from an EMBL/GenBank/DDBJ whole genome shotgun (WGS) entry which is preliminary data.</text>
</comment>
<evidence type="ECO:0000313" key="1">
    <source>
        <dbReference type="EMBL" id="KAG8447275.1"/>
    </source>
</evidence>